<dbReference type="InterPro" id="IPR048503">
    <property type="entry name" value="NamZ_C"/>
</dbReference>
<dbReference type="Proteomes" id="UP000001662">
    <property type="component" value="Chromosome"/>
</dbReference>
<dbReference type="Pfam" id="PF20732">
    <property type="entry name" value="NamZ_C"/>
    <property type="match status" value="1"/>
</dbReference>
<keyword evidence="4" id="KW-1185">Reference proteome</keyword>
<dbReference type="STRING" id="610130.Closa_3598"/>
<dbReference type="Gene3D" id="3.40.50.12170">
    <property type="entry name" value="Uncharacterised protein PF07075, DUF1343"/>
    <property type="match status" value="1"/>
</dbReference>
<dbReference type="GO" id="GO:0033922">
    <property type="term" value="F:peptidoglycan beta-N-acetylmuramidase activity"/>
    <property type="evidence" value="ECO:0007669"/>
    <property type="project" value="InterPro"/>
</dbReference>
<evidence type="ECO:0000259" key="2">
    <source>
        <dbReference type="Pfam" id="PF20732"/>
    </source>
</evidence>
<evidence type="ECO:0008006" key="5">
    <source>
        <dbReference type="Google" id="ProtNLM"/>
    </source>
</evidence>
<dbReference type="InterPro" id="IPR008302">
    <property type="entry name" value="NamZ"/>
</dbReference>
<dbReference type="EMBL" id="CP002109">
    <property type="protein sequence ID" value="ADL06122.1"/>
    <property type="molecule type" value="Genomic_DNA"/>
</dbReference>
<dbReference type="AlphaFoldDB" id="D9RAS5"/>
<dbReference type="InterPro" id="IPR048502">
    <property type="entry name" value="NamZ_N"/>
</dbReference>
<dbReference type="PANTHER" id="PTHR42915:SF1">
    <property type="entry name" value="PEPTIDOGLYCAN BETA-N-ACETYLMURAMIDASE NAMZ"/>
    <property type="match status" value="1"/>
</dbReference>
<reference evidence="3" key="1">
    <citation type="submission" date="2010-07" db="EMBL/GenBank/DDBJ databases">
        <title>Complete sequence of Clostridium saccharolyticum WM1.</title>
        <authorList>
            <consortium name="US DOE Joint Genome Institute"/>
            <person name="Lucas S."/>
            <person name="Copeland A."/>
            <person name="Lapidus A."/>
            <person name="Cheng J.-F."/>
            <person name="Bruce D."/>
            <person name="Goodwin L."/>
            <person name="Pitluck S."/>
            <person name="Chertkov O."/>
            <person name="Detter J.C."/>
            <person name="Han C."/>
            <person name="Tapia R."/>
            <person name="Land M."/>
            <person name="Hauser L."/>
            <person name="Chang Y.-J."/>
            <person name="Jeffries C."/>
            <person name="Kyrpides N."/>
            <person name="Ivanova N."/>
            <person name="Mikhailova N."/>
            <person name="Mouttaki H."/>
            <person name="Lin L."/>
            <person name="Zhou J."/>
            <person name="Hemme C.L."/>
            <person name="Woyke T."/>
        </authorList>
    </citation>
    <scope>NUCLEOTIDE SEQUENCE [LARGE SCALE GENOMIC DNA]</scope>
    <source>
        <strain evidence="3">WM1</strain>
    </source>
</reference>
<dbReference type="HOGENOM" id="CLU_033227_1_0_9"/>
<organism evidence="3 4">
    <name type="scientific">Lacrimispora saccharolytica (strain ATCC 35040 / DSM 2544 / NRCC 2533 / WM1)</name>
    <name type="common">Clostridium saccharolyticum</name>
    <dbReference type="NCBI Taxonomy" id="610130"/>
    <lineage>
        <taxon>Bacteria</taxon>
        <taxon>Bacillati</taxon>
        <taxon>Bacillota</taxon>
        <taxon>Clostridia</taxon>
        <taxon>Lachnospirales</taxon>
        <taxon>Lachnospiraceae</taxon>
        <taxon>Lacrimispora</taxon>
    </lineage>
</organism>
<dbReference type="eggNOG" id="COG3876">
    <property type="taxonomic scope" value="Bacteria"/>
</dbReference>
<evidence type="ECO:0000259" key="1">
    <source>
        <dbReference type="Pfam" id="PF07075"/>
    </source>
</evidence>
<feature type="domain" description="Peptidoglycan beta-N-acetylmuramidase NamZ N-terminal" evidence="1">
    <location>
        <begin position="22"/>
        <end position="220"/>
    </location>
</feature>
<name>D9RAS5_LACSW</name>
<dbReference type="PaxDb" id="610130-Closa_3598"/>
<dbReference type="OrthoDB" id="9801061at2"/>
<dbReference type="RefSeq" id="WP_013274188.1">
    <property type="nucleotide sequence ID" value="NC_014376.1"/>
</dbReference>
<sequence>MVKNGIDCVDRWHKVFDGKRLGLITSISGVDRNLNSTIDILHKKFRLTALFGPEHGVRGNIGAGGDVEDYKDPDTGLPVYSLYRRNSKRLTREMLDLVDAVVYDIQDLGVRYYTYISTMIYALEECARFHKELIILDRYNPLGDLVEGNCLKPGFESFVGAYPLCMRYGLTVGELALMVNAEKNLGCRLTIIPCEGLSRHTMHPDTGHVWVMPSPAMPRYETALVYAGACLFEGTNISEGRGTAAPFEIIGAPFINAGKLVKYMTEKKLPGVLFSTAYFTPFFSKFQGEACEGVHIHVTDCRAFRSTVCGLELLDAIRTIYEDRFAFLDPYEGSTRPMEDLLFGSDQLTGKTASKEELLAGFERDSKAFSERKKAYHLYG</sequence>
<protein>
    <recommendedName>
        <fullName evidence="5">DUF1343 domain-containing protein</fullName>
    </recommendedName>
</protein>
<dbReference type="Pfam" id="PF07075">
    <property type="entry name" value="NamZ_N"/>
    <property type="match status" value="1"/>
</dbReference>
<evidence type="ECO:0000313" key="3">
    <source>
        <dbReference type="EMBL" id="ADL06122.1"/>
    </source>
</evidence>
<dbReference type="Gene3D" id="3.90.1150.140">
    <property type="match status" value="1"/>
</dbReference>
<dbReference type="PANTHER" id="PTHR42915">
    <property type="entry name" value="HYPOTHETICAL 460 KDA PROTEIN IN FEUA-SIGW INTERGENIC REGION [PRECURSOR]"/>
    <property type="match status" value="1"/>
</dbReference>
<feature type="domain" description="Peptidoglycan beta-N-acetylmuramidase NamZ C-terminal" evidence="2">
    <location>
        <begin position="224"/>
        <end position="379"/>
    </location>
</feature>
<gene>
    <name evidence="3" type="ordered locus">Closa_3598</name>
</gene>
<proteinExistence type="predicted"/>
<dbReference type="KEGG" id="csh:Closa_3598"/>
<accession>D9RAS5</accession>
<evidence type="ECO:0000313" key="4">
    <source>
        <dbReference type="Proteomes" id="UP000001662"/>
    </source>
</evidence>
<dbReference type="PIRSF" id="PIRSF016719">
    <property type="entry name" value="UCP016719"/>
    <property type="match status" value="1"/>
</dbReference>